<dbReference type="InterPro" id="IPR005238">
    <property type="entry name" value="ComB-like"/>
</dbReference>
<comment type="catalytic activity">
    <reaction evidence="7">
        <text>(2R)-O-phospho-3-sulfolactate + H2O = (2R)-3-sulfolactate + phosphate</text>
        <dbReference type="Rhea" id="RHEA:23416"/>
        <dbReference type="ChEBI" id="CHEBI:15377"/>
        <dbReference type="ChEBI" id="CHEBI:15597"/>
        <dbReference type="ChEBI" id="CHEBI:43474"/>
        <dbReference type="ChEBI" id="CHEBI:58738"/>
        <dbReference type="EC" id="3.1.3.71"/>
    </reaction>
</comment>
<evidence type="ECO:0000256" key="4">
    <source>
        <dbReference type="ARBA" id="ARBA00021948"/>
    </source>
</evidence>
<dbReference type="RefSeq" id="WP_013494106.1">
    <property type="nucleotide sequence ID" value="NC_014830.1"/>
</dbReference>
<evidence type="ECO:0000313" key="9">
    <source>
        <dbReference type="Proteomes" id="UP000008914"/>
    </source>
</evidence>
<dbReference type="PANTHER" id="PTHR37311">
    <property type="entry name" value="2-PHOSPHOSULFOLACTATE PHOSPHATASE-RELATED"/>
    <property type="match status" value="1"/>
</dbReference>
<dbReference type="AlphaFoldDB" id="E6SEB7"/>
<dbReference type="OrthoDB" id="8588453at2"/>
<dbReference type="HOGENOM" id="CLU_094942_0_0_11"/>
<keyword evidence="9" id="KW-1185">Reference proteome</keyword>
<dbReference type="Proteomes" id="UP000008914">
    <property type="component" value="Chromosome"/>
</dbReference>
<organism evidence="8 9">
    <name type="scientific">Intrasporangium calvum (strain ATCC 23552 / DSM 43043 / JCM 3097 / NBRC 12989 / NCIMB 10167 / NRRL B-3866 / 7 KIP)</name>
    <dbReference type="NCBI Taxonomy" id="710696"/>
    <lineage>
        <taxon>Bacteria</taxon>
        <taxon>Bacillati</taxon>
        <taxon>Actinomycetota</taxon>
        <taxon>Actinomycetes</taxon>
        <taxon>Micrococcales</taxon>
        <taxon>Intrasporangiaceae</taxon>
        <taxon>Intrasporangium</taxon>
    </lineage>
</organism>
<dbReference type="GO" id="GO:0050532">
    <property type="term" value="F:2-phosphosulfolactate phosphatase activity"/>
    <property type="evidence" value="ECO:0007669"/>
    <property type="project" value="UniProtKB-EC"/>
</dbReference>
<dbReference type="KEGG" id="ica:Intca_3311"/>
<dbReference type="PANTHER" id="PTHR37311:SF1">
    <property type="entry name" value="2-PHOSPHOSULFOLACTATE PHOSPHATASE-RELATED"/>
    <property type="match status" value="1"/>
</dbReference>
<evidence type="ECO:0000256" key="2">
    <source>
        <dbReference type="ARBA" id="ARBA00009997"/>
    </source>
</evidence>
<evidence type="ECO:0000256" key="7">
    <source>
        <dbReference type="ARBA" id="ARBA00033711"/>
    </source>
</evidence>
<evidence type="ECO:0000256" key="6">
    <source>
        <dbReference type="ARBA" id="ARBA00022842"/>
    </source>
</evidence>
<dbReference type="EMBL" id="CP002343">
    <property type="protein sequence ID" value="ADU49794.1"/>
    <property type="molecule type" value="Genomic_DNA"/>
</dbReference>
<accession>E6SEB7</accession>
<dbReference type="Pfam" id="PF04029">
    <property type="entry name" value="2-ph_phosp"/>
    <property type="match status" value="1"/>
</dbReference>
<comment type="cofactor">
    <cofactor evidence="1">
        <name>Mg(2+)</name>
        <dbReference type="ChEBI" id="CHEBI:18420"/>
    </cofactor>
</comment>
<proteinExistence type="inferred from homology"/>
<evidence type="ECO:0000256" key="1">
    <source>
        <dbReference type="ARBA" id="ARBA00001946"/>
    </source>
</evidence>
<dbReference type="STRING" id="710696.Intca_3311"/>
<dbReference type="GO" id="GO:0000287">
    <property type="term" value="F:magnesium ion binding"/>
    <property type="evidence" value="ECO:0007669"/>
    <property type="project" value="InterPro"/>
</dbReference>
<keyword evidence="5" id="KW-0378">Hydrolase</keyword>
<dbReference type="EC" id="3.1.3.71" evidence="3"/>
<evidence type="ECO:0000256" key="3">
    <source>
        <dbReference type="ARBA" id="ARBA00012953"/>
    </source>
</evidence>
<keyword evidence="6" id="KW-0460">Magnesium</keyword>
<gene>
    <name evidence="8" type="ordered locus">Intca_3311</name>
</gene>
<protein>
    <recommendedName>
        <fullName evidence="4">Probable 2-phosphosulfolactate phosphatase</fullName>
        <ecNumber evidence="3">3.1.3.71</ecNumber>
    </recommendedName>
</protein>
<dbReference type="InterPro" id="IPR036702">
    <property type="entry name" value="ComB-like_sf"/>
</dbReference>
<dbReference type="GO" id="GO:0050545">
    <property type="term" value="F:sulfopyruvate decarboxylase activity"/>
    <property type="evidence" value="ECO:0007669"/>
    <property type="project" value="TreeGrafter"/>
</dbReference>
<evidence type="ECO:0000256" key="5">
    <source>
        <dbReference type="ARBA" id="ARBA00022801"/>
    </source>
</evidence>
<dbReference type="eggNOG" id="COG2045">
    <property type="taxonomic scope" value="Bacteria"/>
</dbReference>
<dbReference type="SUPFAM" id="SSF142823">
    <property type="entry name" value="ComB-like"/>
    <property type="match status" value="1"/>
</dbReference>
<dbReference type="Gene3D" id="3.90.1560.10">
    <property type="entry name" value="ComB-like"/>
    <property type="match status" value="1"/>
</dbReference>
<reference evidence="8 9" key="1">
    <citation type="journal article" date="2010" name="Stand. Genomic Sci.">
        <title>Complete genome sequence of Intrasporangium calvum type strain (7 KIP).</title>
        <authorList>
            <person name="Del Rio T.G."/>
            <person name="Chertkov O."/>
            <person name="Yasawong M."/>
            <person name="Lucas S."/>
            <person name="Deshpande S."/>
            <person name="Cheng J.F."/>
            <person name="Detter C."/>
            <person name="Tapia R."/>
            <person name="Han C."/>
            <person name="Goodwin L."/>
            <person name="Pitluck S."/>
            <person name="Liolios K."/>
            <person name="Ivanova N."/>
            <person name="Mavromatis K."/>
            <person name="Pati A."/>
            <person name="Chen A."/>
            <person name="Palaniappan K."/>
            <person name="Land M."/>
            <person name="Hauser L."/>
            <person name="Chang Y.J."/>
            <person name="Jeffries C.D."/>
            <person name="Rohde M."/>
            <person name="Pukall R."/>
            <person name="Sikorski J."/>
            <person name="Goker M."/>
            <person name="Woyke T."/>
            <person name="Bristow J."/>
            <person name="Eisen J.A."/>
            <person name="Markowitz V."/>
            <person name="Hugenholtz P."/>
            <person name="Kyrpides N.C."/>
            <person name="Klenk H.P."/>
            <person name="Lapidus A."/>
        </authorList>
    </citation>
    <scope>NUCLEOTIDE SEQUENCE [LARGE SCALE GENOMIC DNA]</scope>
    <source>
        <strain evidence="9">ATCC 23552 / DSM 43043 / JCM 3097 / NBRC 12989 / 7 KIP</strain>
    </source>
</reference>
<name>E6SEB7_INTC7</name>
<comment type="similarity">
    <text evidence="2">Belongs to the ComB family.</text>
</comment>
<sequence>MRDSWSQDEGTIRVEWGPVGAQSLVSYAAERGPVVAVVVDVLSFTTAVSVAVDGAVTVWPYRWKDDSAAAFAREHDAELAVGRGAAKVSGGISLSPLSIRDAAGSVERLVLPSPNGSTVTALLDGAGAVVAAGSLRNRSAVGAWAVRELDALAAAPGRQGRVGDPAVVIVPAGERWPNGGLRPAAEDLWGAGAIVDAIVTRLEHRAGPMLLSAEAAVALAAWSWVEDRVGPSLEACASGRELVDDGYPEDVQMASEVDVSGRVPVLVDGAFRPAASTP</sequence>
<evidence type="ECO:0000313" key="8">
    <source>
        <dbReference type="EMBL" id="ADU49794.1"/>
    </source>
</evidence>